<comment type="caution">
    <text evidence="3">The sequence shown here is derived from an EMBL/GenBank/DDBJ whole genome shotgun (WGS) entry which is preliminary data.</text>
</comment>
<feature type="compositionally biased region" description="Basic and acidic residues" evidence="1">
    <location>
        <begin position="200"/>
        <end position="220"/>
    </location>
</feature>
<keyword evidence="2" id="KW-0812">Transmembrane</keyword>
<organism evidence="3 4">
    <name type="scientific">Vibrio tetraodonis subsp. pristinus</name>
    <dbReference type="NCBI Taxonomy" id="2695891"/>
    <lineage>
        <taxon>Bacteria</taxon>
        <taxon>Pseudomonadati</taxon>
        <taxon>Pseudomonadota</taxon>
        <taxon>Gammaproteobacteria</taxon>
        <taxon>Vibrionales</taxon>
        <taxon>Vibrionaceae</taxon>
        <taxon>Vibrio</taxon>
    </lineage>
</organism>
<sequence length="818" mass="88304">MISRSTSVTGIGPNHDSSSQGTNGNGPHLTSANSLLNDRHMQRISEDNLVAKQQTPDSFSLGPTPLPSDSESHGVDSETDSDKETGRGKAQAKKKVEKAYSGKFSPERKAKIHLGLMVPGGILALALVPFCPVAGVAIAAYMNTILCGIHGGKVFNLGEQPENKSKDETTNEDKPEENAPESPKPKDPTKADPEPTLNIDPDKKDDEPEADKAKRERENDSSGSVIINNTFNIAGDTYNISGDTSNTHNVYHGDTNNIQDTCRGDIYAEKRDGSPVTDTDGVDDRNLRLVSVSTVTDKDLTDKVKNEFGTQTDPTQPHTILKTTFSDGVNIYFRSVQNDQKLHDLITRAVQTEDQPSTNTPADTVIDGYRKGEDGKWKPISPASDFIGGPDSAQRISTQPKTPKGSKGVTANPTIGKEQSTQGEEISTTDTPTAATTGGQPSTNTPAGTVIDGYRKGEDGKWKPISPASDFIGGPDSAQRISTQPKTPKGSKGVTANPTIGKEQSTQGEETSTVGDTPTAATTGGQPSTNTPADTVIDGYRKGEDGKWKPISPASDFIGGPDSAQRISTQPKTPERTNRSDGKSHTRVTHNEFSAEIGVESERYGNTHFNEVKIQVGDGKANKPADAVATEQVNESVESNITTTHISFIKKGVNISSELEPELQSISGSDHADNLVQNTGVSDKSGNPHTFISRAHIKMPFDTSKPNRIVSNTYIGRLERQRINGQTKWVLTNPDGQRGNKTVVLSHGSSVSAMARNYTKETRNGEPLFHNLVDIDESKLRHVESIRGFLANTNETYKSFFDRHLTSPRRDENLKWVS</sequence>
<feature type="region of interest" description="Disordered" evidence="1">
    <location>
        <begin position="353"/>
        <end position="591"/>
    </location>
</feature>
<feature type="transmembrane region" description="Helical" evidence="2">
    <location>
        <begin position="114"/>
        <end position="142"/>
    </location>
</feature>
<feature type="compositionally biased region" description="Basic and acidic residues" evidence="1">
    <location>
        <begin position="539"/>
        <end position="548"/>
    </location>
</feature>
<name>A0A6L8LYB4_9VIBR</name>
<keyword evidence="2" id="KW-0472">Membrane</keyword>
<feature type="compositionally biased region" description="Basic and acidic residues" evidence="1">
    <location>
        <begin position="161"/>
        <end position="193"/>
    </location>
</feature>
<evidence type="ECO:0000256" key="1">
    <source>
        <dbReference type="SAM" id="MobiDB-lite"/>
    </source>
</evidence>
<feature type="compositionally biased region" description="Basic and acidic residues" evidence="1">
    <location>
        <begin position="573"/>
        <end position="584"/>
    </location>
</feature>
<accession>A0A6L8LYB4</accession>
<feature type="compositionally biased region" description="Polar residues" evidence="1">
    <location>
        <begin position="1"/>
        <end position="22"/>
    </location>
</feature>
<dbReference type="AlphaFoldDB" id="A0A6L8LYB4"/>
<feature type="compositionally biased region" description="Basic and acidic residues" evidence="1">
    <location>
        <begin position="37"/>
        <end position="46"/>
    </location>
</feature>
<evidence type="ECO:0000256" key="2">
    <source>
        <dbReference type="SAM" id="Phobius"/>
    </source>
</evidence>
<feature type="compositionally biased region" description="Basic and acidic residues" evidence="1">
    <location>
        <begin position="453"/>
        <end position="462"/>
    </location>
</feature>
<evidence type="ECO:0000313" key="3">
    <source>
        <dbReference type="EMBL" id="MYM60086.1"/>
    </source>
</evidence>
<dbReference type="Proteomes" id="UP000478571">
    <property type="component" value="Unassembled WGS sequence"/>
</dbReference>
<dbReference type="RefSeq" id="WP_160930363.1">
    <property type="nucleotide sequence ID" value="NZ_WWEU01000004.1"/>
</dbReference>
<feature type="compositionally biased region" description="Basic and acidic residues" evidence="1">
    <location>
        <begin position="70"/>
        <end position="87"/>
    </location>
</feature>
<dbReference type="EMBL" id="WWEU01000004">
    <property type="protein sequence ID" value="MYM60086.1"/>
    <property type="molecule type" value="Genomic_DNA"/>
</dbReference>
<reference evidence="3 4" key="1">
    <citation type="submission" date="2020-01" db="EMBL/GenBank/DDBJ databases">
        <title>Draft Genome Sequence of Vibrio sp. strain OCN044, Isolated from a Healthy Coral at Palmyra Atoll.</title>
        <authorList>
            <person name="Videau P."/>
            <person name="Loughran R."/>
            <person name="Esquivel A."/>
            <person name="Deadmond M."/>
            <person name="Paddock B.E."/>
            <person name="Saw J.H."/>
            <person name="Ushijima B."/>
        </authorList>
    </citation>
    <scope>NUCLEOTIDE SEQUENCE [LARGE SCALE GENOMIC DNA]</scope>
    <source>
        <strain evidence="3 4">OCN044</strain>
    </source>
</reference>
<gene>
    <name evidence="3" type="ORF">GTG28_12705</name>
</gene>
<feature type="region of interest" description="Disordered" evidence="1">
    <location>
        <begin position="156"/>
        <end position="226"/>
    </location>
</feature>
<feature type="compositionally biased region" description="Polar residues" evidence="1">
    <location>
        <begin position="494"/>
        <end position="533"/>
    </location>
</feature>
<feature type="compositionally biased region" description="Polar residues" evidence="1">
    <location>
        <begin position="409"/>
        <end position="426"/>
    </location>
</feature>
<keyword evidence="2" id="KW-1133">Transmembrane helix</keyword>
<feature type="compositionally biased region" description="Low complexity" evidence="1">
    <location>
        <begin position="428"/>
        <end position="443"/>
    </location>
</feature>
<feature type="compositionally biased region" description="Polar residues" evidence="1">
    <location>
        <begin position="353"/>
        <end position="362"/>
    </location>
</feature>
<proteinExistence type="predicted"/>
<protein>
    <submittedName>
        <fullName evidence="3">Uncharacterized protein</fullName>
    </submittedName>
</protein>
<feature type="compositionally biased region" description="Basic and acidic residues" evidence="1">
    <location>
        <begin position="368"/>
        <end position="377"/>
    </location>
</feature>
<keyword evidence="4" id="KW-1185">Reference proteome</keyword>
<evidence type="ECO:0000313" key="4">
    <source>
        <dbReference type="Proteomes" id="UP000478571"/>
    </source>
</evidence>
<feature type="region of interest" description="Disordered" evidence="1">
    <location>
        <begin position="1"/>
        <end position="101"/>
    </location>
</feature>